<comment type="caution">
    <text evidence="2">The sequence shown here is derived from an EMBL/GenBank/DDBJ whole genome shotgun (WGS) entry which is preliminary data.</text>
</comment>
<keyword evidence="3" id="KW-1185">Reference proteome</keyword>
<dbReference type="EMBL" id="VUJU01000852">
    <property type="protein sequence ID" value="KAF0768026.1"/>
    <property type="molecule type" value="Genomic_DNA"/>
</dbReference>
<protein>
    <submittedName>
        <fullName evidence="2">Uncharacterized protein</fullName>
    </submittedName>
</protein>
<keyword evidence="1" id="KW-0472">Membrane</keyword>
<reference evidence="2 3" key="1">
    <citation type="submission" date="2019-08" db="EMBL/GenBank/DDBJ databases">
        <title>Whole genome of Aphis craccivora.</title>
        <authorList>
            <person name="Voronova N.V."/>
            <person name="Shulinski R.S."/>
            <person name="Bandarenka Y.V."/>
            <person name="Zhorov D.G."/>
            <person name="Warner D."/>
        </authorList>
    </citation>
    <scope>NUCLEOTIDE SEQUENCE [LARGE SCALE GENOMIC DNA]</scope>
    <source>
        <strain evidence="2">180601</strain>
        <tissue evidence="2">Whole Body</tissue>
    </source>
</reference>
<gene>
    <name evidence="2" type="ORF">FWK35_00001506</name>
</gene>
<keyword evidence="1" id="KW-0812">Transmembrane</keyword>
<sequence length="192" mass="21984">MCSFSIRQHNIMNAIIVIYELMITCVFFADVGTMPVDRLDQLTNFTPESSLGYNPTVVDHSINWDNLEKMDVKKLLDMLKILGEEKSAGVSETTCLPSTVQNAVHELDYSKDKVDEDLPKNQVTGLVFLNTAYAKVSDHIKSVNENIQKNYDVLMKLNILKGMLMEDNIRSRGLTPWIKYMSKYKNIDNSYY</sequence>
<dbReference type="OrthoDB" id="6620453at2759"/>
<evidence type="ECO:0000256" key="1">
    <source>
        <dbReference type="SAM" id="Phobius"/>
    </source>
</evidence>
<proteinExistence type="predicted"/>
<organism evidence="2 3">
    <name type="scientific">Aphis craccivora</name>
    <name type="common">Cowpea aphid</name>
    <dbReference type="NCBI Taxonomy" id="307492"/>
    <lineage>
        <taxon>Eukaryota</taxon>
        <taxon>Metazoa</taxon>
        <taxon>Ecdysozoa</taxon>
        <taxon>Arthropoda</taxon>
        <taxon>Hexapoda</taxon>
        <taxon>Insecta</taxon>
        <taxon>Pterygota</taxon>
        <taxon>Neoptera</taxon>
        <taxon>Paraneoptera</taxon>
        <taxon>Hemiptera</taxon>
        <taxon>Sternorrhyncha</taxon>
        <taxon>Aphidomorpha</taxon>
        <taxon>Aphidoidea</taxon>
        <taxon>Aphididae</taxon>
        <taxon>Aphidini</taxon>
        <taxon>Aphis</taxon>
        <taxon>Aphis</taxon>
    </lineage>
</organism>
<evidence type="ECO:0000313" key="3">
    <source>
        <dbReference type="Proteomes" id="UP000478052"/>
    </source>
</evidence>
<dbReference type="AlphaFoldDB" id="A0A6G0ZBK8"/>
<dbReference type="Proteomes" id="UP000478052">
    <property type="component" value="Unassembled WGS sequence"/>
</dbReference>
<name>A0A6G0ZBK8_APHCR</name>
<evidence type="ECO:0000313" key="2">
    <source>
        <dbReference type="EMBL" id="KAF0768026.1"/>
    </source>
</evidence>
<keyword evidence="1" id="KW-1133">Transmembrane helix</keyword>
<feature type="transmembrane region" description="Helical" evidence="1">
    <location>
        <begin position="12"/>
        <end position="29"/>
    </location>
</feature>
<accession>A0A6G0ZBK8</accession>